<organism evidence="3 4">
    <name type="scientific">Streptomyces lomondensis</name>
    <dbReference type="NCBI Taxonomy" id="68229"/>
    <lineage>
        <taxon>Bacteria</taxon>
        <taxon>Bacillati</taxon>
        <taxon>Actinomycetota</taxon>
        <taxon>Actinomycetes</taxon>
        <taxon>Kitasatosporales</taxon>
        <taxon>Streptomycetaceae</taxon>
        <taxon>Streptomyces</taxon>
    </lineage>
</organism>
<dbReference type="Proteomes" id="UP000617743">
    <property type="component" value="Unassembled WGS sequence"/>
</dbReference>
<dbReference type="EMBL" id="BMWC01000004">
    <property type="protein sequence ID" value="GGX03237.1"/>
    <property type="molecule type" value="Genomic_DNA"/>
</dbReference>
<reference evidence="4" key="1">
    <citation type="journal article" date="2019" name="Int. J. Syst. Evol. Microbiol.">
        <title>The Global Catalogue of Microorganisms (GCM) 10K type strain sequencing project: providing services to taxonomists for standard genome sequencing and annotation.</title>
        <authorList>
            <consortium name="The Broad Institute Genomics Platform"/>
            <consortium name="The Broad Institute Genome Sequencing Center for Infectious Disease"/>
            <person name="Wu L."/>
            <person name="Ma J."/>
        </authorList>
    </citation>
    <scope>NUCLEOTIDE SEQUENCE [LARGE SCALE GENOMIC DNA]</scope>
    <source>
        <strain evidence="4">JCM 4866</strain>
    </source>
</reference>
<keyword evidence="2" id="KW-1133">Transmembrane helix</keyword>
<evidence type="ECO:0000256" key="1">
    <source>
        <dbReference type="SAM" id="MobiDB-lite"/>
    </source>
</evidence>
<gene>
    <name evidence="3" type="ORF">GCM10010383_36900</name>
</gene>
<comment type="caution">
    <text evidence="3">The sequence shown here is derived from an EMBL/GenBank/DDBJ whole genome shotgun (WGS) entry which is preliminary data.</text>
</comment>
<evidence type="ECO:0000256" key="2">
    <source>
        <dbReference type="SAM" id="Phobius"/>
    </source>
</evidence>
<feature type="region of interest" description="Disordered" evidence="1">
    <location>
        <begin position="104"/>
        <end position="131"/>
    </location>
</feature>
<protein>
    <submittedName>
        <fullName evidence="3">Uncharacterized protein</fullName>
    </submittedName>
</protein>
<feature type="transmembrane region" description="Helical" evidence="2">
    <location>
        <begin position="33"/>
        <end position="51"/>
    </location>
</feature>
<proteinExistence type="predicted"/>
<keyword evidence="4" id="KW-1185">Reference proteome</keyword>
<name>A0ABQ2X8C3_9ACTN</name>
<evidence type="ECO:0000313" key="4">
    <source>
        <dbReference type="Proteomes" id="UP000617743"/>
    </source>
</evidence>
<accession>A0ABQ2X8C3</accession>
<sequence>MVVRTGAAVFGGVFALGAALFALLSLLRSDFRLSIAEIGAVLAIVGSLNWPRRAARTETHRVYRGRLPGRMRAGWTGAGLRTGLVRLPPDGIHRWRHPSARCLPGRPAAATTVSPAAERGRPGGGAGLGVGEVGLEQDRLTGEPLAGSGAAGSSSAAWTISASLGVRLAAAASRA</sequence>
<feature type="compositionally biased region" description="Gly residues" evidence="1">
    <location>
        <begin position="122"/>
        <end position="131"/>
    </location>
</feature>
<feature type="transmembrane region" description="Helical" evidence="2">
    <location>
        <begin position="7"/>
        <end position="27"/>
    </location>
</feature>
<keyword evidence="2" id="KW-0812">Transmembrane</keyword>
<keyword evidence="2" id="KW-0472">Membrane</keyword>
<evidence type="ECO:0000313" key="3">
    <source>
        <dbReference type="EMBL" id="GGX03237.1"/>
    </source>
</evidence>